<evidence type="ECO:0000259" key="1">
    <source>
        <dbReference type="PROSITE" id="PS50225"/>
    </source>
</evidence>
<evidence type="ECO:0000313" key="2">
    <source>
        <dbReference type="EMBL" id="CAD5122806.1"/>
    </source>
</evidence>
<dbReference type="GO" id="GO:0035556">
    <property type="term" value="P:intracellular signal transduction"/>
    <property type="evidence" value="ECO:0007669"/>
    <property type="project" value="InterPro"/>
</dbReference>
<dbReference type="OrthoDB" id="6041603at2759"/>
<keyword evidence="3" id="KW-1185">Reference proteome</keyword>
<feature type="domain" description="SOCS box" evidence="1">
    <location>
        <begin position="387"/>
        <end position="422"/>
    </location>
</feature>
<comment type="caution">
    <text evidence="2">The sequence shown here is derived from an EMBL/GenBank/DDBJ whole genome shotgun (WGS) entry which is preliminary data.</text>
</comment>
<organism evidence="2 3">
    <name type="scientific">Dimorphilus gyrociliatus</name>
    <dbReference type="NCBI Taxonomy" id="2664684"/>
    <lineage>
        <taxon>Eukaryota</taxon>
        <taxon>Metazoa</taxon>
        <taxon>Spiralia</taxon>
        <taxon>Lophotrochozoa</taxon>
        <taxon>Annelida</taxon>
        <taxon>Polychaeta</taxon>
        <taxon>Polychaeta incertae sedis</taxon>
        <taxon>Dinophilidae</taxon>
        <taxon>Dimorphilus</taxon>
    </lineage>
</organism>
<dbReference type="Proteomes" id="UP000549394">
    <property type="component" value="Unassembled WGS sequence"/>
</dbReference>
<name>A0A7I8W3N7_9ANNE</name>
<dbReference type="InterPro" id="IPR036036">
    <property type="entry name" value="SOCS_box-like_dom_sf"/>
</dbReference>
<accession>A0A7I8W3N7</accession>
<sequence length="422" mass="48908">MNQLIRNRSSKKIRKREEFLSSDEHVKIVTFCKYRKKSFHKYGFPDKPELQCCGYGEIEKANGIFVMPNGHTGFHLKPTMIRDTVLHIRSEKRLLNVKEKKSVVNNIIYKVNIPRSLTISSNRYPNTCQPIVLALKVDVCVIEIMSIVSKRREFYIIRLKEDFSSCLCKVQLTVDQSMDSPGQSSHYFALISPNCKTVIISPIKYSYNTLMKTEAELEPLTKFDEGIVYIFKEIDKPKDSNEEYFVIYAYDNRFSNDVVYRCRNNVVQCFDYESNLVLNEVTVKDDALEKGGRVRQIVSSTTGYYVAVKLLDETQGAIINKVIIFCAYDLNPIYTTNCSGPHYYVSDYLNLNVFPAFSECDSFFSVLVHCVADRHVYIHKLPNILMSLKSICRRIIMQRIRMSNVYDLDVPPAIINFLKNEY</sequence>
<dbReference type="PROSITE" id="PS50225">
    <property type="entry name" value="SOCS"/>
    <property type="match status" value="1"/>
</dbReference>
<proteinExistence type="predicted"/>
<reference evidence="2 3" key="1">
    <citation type="submission" date="2020-08" db="EMBL/GenBank/DDBJ databases">
        <authorList>
            <person name="Hejnol A."/>
        </authorList>
    </citation>
    <scope>NUCLEOTIDE SEQUENCE [LARGE SCALE GENOMIC DNA]</scope>
</reference>
<dbReference type="InterPro" id="IPR001496">
    <property type="entry name" value="SOCS_box"/>
</dbReference>
<dbReference type="EMBL" id="CAJFCJ010000018">
    <property type="protein sequence ID" value="CAD5122806.1"/>
    <property type="molecule type" value="Genomic_DNA"/>
</dbReference>
<protein>
    <submittedName>
        <fullName evidence="2">DgyrCDS11212</fullName>
    </submittedName>
</protein>
<dbReference type="AlphaFoldDB" id="A0A7I8W3N7"/>
<gene>
    <name evidence="2" type="ORF">DGYR_LOCUS10560</name>
</gene>
<evidence type="ECO:0000313" key="3">
    <source>
        <dbReference type="Proteomes" id="UP000549394"/>
    </source>
</evidence>
<dbReference type="SUPFAM" id="SSF158235">
    <property type="entry name" value="SOCS box-like"/>
    <property type="match status" value="1"/>
</dbReference>